<dbReference type="EMBL" id="SPNV01000392">
    <property type="protein sequence ID" value="KAF5855729.1"/>
    <property type="molecule type" value="Genomic_DNA"/>
</dbReference>
<feature type="domain" description="DUF6536" evidence="3">
    <location>
        <begin position="93"/>
        <end position="155"/>
    </location>
</feature>
<dbReference type="Proteomes" id="UP000541154">
    <property type="component" value="Unassembled WGS sequence"/>
</dbReference>
<feature type="transmembrane region" description="Helical" evidence="2">
    <location>
        <begin position="412"/>
        <end position="434"/>
    </location>
</feature>
<dbReference type="InterPro" id="IPR046623">
    <property type="entry name" value="DUF6536"/>
</dbReference>
<keyword evidence="5" id="KW-1185">Reference proteome</keyword>
<keyword evidence="2" id="KW-0812">Transmembrane</keyword>
<evidence type="ECO:0000259" key="3">
    <source>
        <dbReference type="Pfam" id="PF20163"/>
    </source>
</evidence>
<feature type="transmembrane region" description="Helical" evidence="2">
    <location>
        <begin position="303"/>
        <end position="326"/>
    </location>
</feature>
<evidence type="ECO:0000313" key="5">
    <source>
        <dbReference type="Proteomes" id="UP000541154"/>
    </source>
</evidence>
<sequence length="691" mass="76444">MMGIIGSRLIMGRVKSSSSRQRSHGDSEPPQGGTELVVFHDLPSEFLFSLDPEISRLSAAETSQVDEEVTPLLAITACRRLSPQAERKLINSTARGRWLDVGSASVKNLFAIGRDRLGLWVVLLVTTTPFHLLYNSMIFQSFSPNQYIVVAGPKDLDSQNIWDLTTPALEKCFLWPASNGSVALGDWHDFASNIARGNYERLTTQQCIDFHTGSNHVGIKALVALADNLTVSDGGDASILLATPDGLGPGNNPDGRIVAASFSKQTYSPQEHFATCSIDQMPNCLVYDILGCLAIKAEEHCQLLYSPPICIIITLTLWTKVMTMFLTARIGRSRSAPLLTVGDAVASFMAKPDPTTEGICWISSADIRHGQWKSHHRTQEFAEMSAGSSNQHKQITYNRLTRRKFWMKAPSITLWLATLTLWLMCIGAGVYLFVNPWSPWSGYLLSKSRSQQLWSFGDDTNSYEAVEGQYMKNGPILNSIVIANTPQLFITISYYCYNSVLTSMLAAAEYSSYGVNRKPLRVTWPIKGSQQRSTYWLSVPYQYSIPILTIYMSLHWLVSQSIFYIRAIPYSVRDQPMVEAETSSVAFSPLPMFLSVLVVGVMVCILAWLALRRFKSVMPLAGACSAAISAACHPPKDDSLDTAALGMVIWGETIAPPAWITGHFEEVEDQKGHCGFTSLDTVRPLLTKIYA</sequence>
<feature type="transmembrane region" description="Helical" evidence="2">
    <location>
        <begin position="534"/>
        <end position="554"/>
    </location>
</feature>
<dbReference type="PANTHER" id="PTHR35395:SF1">
    <property type="entry name" value="DUF6536 DOMAIN-CONTAINING PROTEIN"/>
    <property type="match status" value="1"/>
</dbReference>
<protein>
    <recommendedName>
        <fullName evidence="3">DUF6536 domain-containing protein</fullName>
    </recommendedName>
</protein>
<proteinExistence type="predicted"/>
<name>A0A8H5ZV13_PETAA</name>
<evidence type="ECO:0000256" key="1">
    <source>
        <dbReference type="SAM" id="MobiDB-lite"/>
    </source>
</evidence>
<keyword evidence="2" id="KW-1133">Transmembrane helix</keyword>
<dbReference type="AlphaFoldDB" id="A0A8H5ZV13"/>
<dbReference type="Pfam" id="PF20163">
    <property type="entry name" value="DUF6536"/>
    <property type="match status" value="1"/>
</dbReference>
<organism evidence="4 5">
    <name type="scientific">Petromyces alliaceus</name>
    <name type="common">Aspergillus alliaceus</name>
    <dbReference type="NCBI Taxonomy" id="209559"/>
    <lineage>
        <taxon>Eukaryota</taxon>
        <taxon>Fungi</taxon>
        <taxon>Dikarya</taxon>
        <taxon>Ascomycota</taxon>
        <taxon>Pezizomycotina</taxon>
        <taxon>Eurotiomycetes</taxon>
        <taxon>Eurotiomycetidae</taxon>
        <taxon>Eurotiales</taxon>
        <taxon>Aspergillaceae</taxon>
        <taxon>Aspergillus</taxon>
        <taxon>Aspergillus subgen. Circumdati</taxon>
    </lineage>
</organism>
<feature type="transmembrane region" description="Helical" evidence="2">
    <location>
        <begin position="592"/>
        <end position="611"/>
    </location>
</feature>
<keyword evidence="2" id="KW-0472">Membrane</keyword>
<evidence type="ECO:0000256" key="2">
    <source>
        <dbReference type="SAM" id="Phobius"/>
    </source>
</evidence>
<feature type="region of interest" description="Disordered" evidence="1">
    <location>
        <begin position="13"/>
        <end position="34"/>
    </location>
</feature>
<reference evidence="4 5" key="1">
    <citation type="submission" date="2019-04" db="EMBL/GenBank/DDBJ databases">
        <title>Aspergillus burnettii sp. nov., novel species from soil in southeast Queensland.</title>
        <authorList>
            <person name="Gilchrist C.L.M."/>
            <person name="Pitt J.I."/>
            <person name="Lange L."/>
            <person name="Lacey H.J."/>
            <person name="Vuong D."/>
            <person name="Midgley D.J."/>
            <person name="Greenfield P."/>
            <person name="Bradbury M."/>
            <person name="Lacey E."/>
            <person name="Busk P.K."/>
            <person name="Pilgaard B."/>
            <person name="Chooi Y.H."/>
            <person name="Piggott A.M."/>
        </authorList>
    </citation>
    <scope>NUCLEOTIDE SEQUENCE [LARGE SCALE GENOMIC DNA]</scope>
    <source>
        <strain evidence="4 5">FRR 5400</strain>
    </source>
</reference>
<comment type="caution">
    <text evidence="4">The sequence shown here is derived from an EMBL/GenBank/DDBJ whole genome shotgun (WGS) entry which is preliminary data.</text>
</comment>
<evidence type="ECO:0000313" key="4">
    <source>
        <dbReference type="EMBL" id="KAF5855729.1"/>
    </source>
</evidence>
<dbReference type="PANTHER" id="PTHR35395">
    <property type="entry name" value="DUF6536 DOMAIN-CONTAINING PROTEIN"/>
    <property type="match status" value="1"/>
</dbReference>
<gene>
    <name evidence="4" type="ORF">ETB97_008565</name>
</gene>
<accession>A0A8H5ZV13</accession>